<organism evidence="1">
    <name type="scientific">Pyramimonas orientalis virus</name>
    <name type="common">PoV01</name>
    <dbReference type="NCBI Taxonomy" id="455367"/>
    <lineage>
        <taxon>Viruses</taxon>
        <taxon>Varidnaviria</taxon>
        <taxon>Bamfordvirae</taxon>
        <taxon>Nucleocytoviricota</taxon>
        <taxon>Megaviricetes</taxon>
        <taxon>Imitervirales</taxon>
        <taxon>Allomimiviridae</taxon>
        <taxon>Heliosvirus</taxon>
        <taxon>Heliosvirus raunefjordenense</taxon>
    </lineage>
</organism>
<protein>
    <submittedName>
        <fullName evidence="1">Uncharacterized protein</fullName>
    </submittedName>
</protein>
<gene>
    <name evidence="1" type="ORF">HWQ62_00315</name>
</gene>
<organismHost>
    <name type="scientific">Pyramimonas plurioculata</name>
    <dbReference type="NCBI Taxonomy" id="36893"/>
</organismHost>
<accession>A0A7M3UP00</accession>
<proteinExistence type="predicted"/>
<dbReference type="EMBL" id="MT663537">
    <property type="protein sequence ID" value="QOI90451.1"/>
    <property type="molecule type" value="Genomic_DNA"/>
</dbReference>
<sequence>MSTNRLSYDECSYKQSLFQSVAPVNYTLDPIMFEHKDKCRMELGSVGGTNVSHIRGNLVDLENDLRGQRHPSTKCSMYKHQPTQNNVISSKEYIKPVEHPDIDVSMNHLNSCQLFDYKPVPKEPEMRINRCG</sequence>
<evidence type="ECO:0000313" key="1">
    <source>
        <dbReference type="EMBL" id="QOI90451.1"/>
    </source>
</evidence>
<name>A0A7M3UP00_POV01</name>
<reference evidence="1" key="1">
    <citation type="submission" date="2020-06" db="EMBL/GenBank/DDBJ databases">
        <title>Lateral gene transfer of anion-conducting channel rhodopsins between green algae and giant viruses.</title>
        <authorList>
            <person name="Rozenberg A."/>
            <person name="Oppermann J."/>
            <person name="Wietek J."/>
            <person name="Fernandez Lahore R.G."/>
            <person name="Sandaa R.-A."/>
            <person name="Bratbak G."/>
            <person name="Hegemann P."/>
            <person name="Beja O."/>
        </authorList>
    </citation>
    <scope>NUCLEOTIDE SEQUENCE</scope>
    <source>
        <strain evidence="1">01B</strain>
    </source>
</reference>